<protein>
    <submittedName>
        <fullName evidence="1">Neutral/alkaline ceramidase-like enzyme</fullName>
    </submittedName>
</protein>
<organism evidence="1 2">
    <name type="scientific">Dielma fastidiosa</name>
    <dbReference type="NCBI Taxonomy" id="1034346"/>
    <lineage>
        <taxon>Bacteria</taxon>
        <taxon>Bacillati</taxon>
        <taxon>Bacillota</taxon>
        <taxon>Erysipelotrichia</taxon>
        <taxon>Erysipelotrichales</taxon>
        <taxon>Erysipelotrichaceae</taxon>
        <taxon>Dielma</taxon>
    </lineage>
</organism>
<gene>
    <name evidence="1" type="ORF">DES51_10741</name>
</gene>
<sequence length="409" mass="46441">MKASSVRICLTPEKEFYLIGYGNRYESRRQPAKGVHDDIYAICSLIEVDNQQLYIFNADYIEFEEASCNEIKAMLAQKYQLNPDLIFFSATHDHHSVMSYHKHWSTGIFDQQYYDSFVEKVEAGYLQCVKELQESEAYYGSGQCLGYYGSRIYYGEEADNEVILVEFRNAEQKTVAALCNWATHSTVLDPENDLLTADLAGAVRNKLAAGIGVYPAMIVGAAGDCSNRAYRQGTDYDELERCAQGCAQQILKIEVNQKLDLHFESCSTVTYHVQYKINDEREYLNAYREKYSLQLAAAQDAQARKLALDNIAQIDRKLQMQDVDLTLYSTIVKCKDLEIVSSPGELGSELGISIKRQSPAKCCLIFGYTNGYYSYILQPRLYQDSARAIGSKYRKEDVLGYMNVIEANL</sequence>
<dbReference type="EMBL" id="QJKH01000007">
    <property type="protein sequence ID" value="PXX78500.1"/>
    <property type="molecule type" value="Genomic_DNA"/>
</dbReference>
<dbReference type="GeneID" id="94441749"/>
<dbReference type="AlphaFoldDB" id="A0A318KLW3"/>
<accession>A0A318KLW3</accession>
<dbReference type="Proteomes" id="UP000247612">
    <property type="component" value="Unassembled WGS sequence"/>
</dbReference>
<comment type="caution">
    <text evidence="1">The sequence shown here is derived from an EMBL/GenBank/DDBJ whole genome shotgun (WGS) entry which is preliminary data.</text>
</comment>
<proteinExistence type="predicted"/>
<keyword evidence="2" id="KW-1185">Reference proteome</keyword>
<reference evidence="1 2" key="1">
    <citation type="submission" date="2018-05" db="EMBL/GenBank/DDBJ databases">
        <title>Genomic Encyclopedia of Type Strains, Phase IV (KMG-IV): sequencing the most valuable type-strain genomes for metagenomic binning, comparative biology and taxonomic classification.</title>
        <authorList>
            <person name="Goeker M."/>
        </authorList>
    </citation>
    <scope>NUCLEOTIDE SEQUENCE [LARGE SCALE GENOMIC DNA]</scope>
    <source>
        <strain evidence="1 2">JC118</strain>
    </source>
</reference>
<name>A0A318KLW3_9FIRM</name>
<evidence type="ECO:0000313" key="2">
    <source>
        <dbReference type="Proteomes" id="UP000247612"/>
    </source>
</evidence>
<dbReference type="OrthoDB" id="337762at2"/>
<dbReference type="STRING" id="1034346.GCA_000313565_03012"/>
<dbReference type="RefSeq" id="WP_022939290.1">
    <property type="nucleotide sequence ID" value="NZ_CABKRQ010000008.1"/>
</dbReference>
<evidence type="ECO:0000313" key="1">
    <source>
        <dbReference type="EMBL" id="PXX78500.1"/>
    </source>
</evidence>